<dbReference type="PANTHER" id="PTHR39206:SF1">
    <property type="entry name" value="SLL8004 PROTEIN"/>
    <property type="match status" value="1"/>
</dbReference>
<gene>
    <name evidence="1" type="ORF">PRZ03_23600</name>
</gene>
<sequence length="214" mass="22848">MGRPVLLVLAGVNGAGKSSIGGNIMLRKAGLTWFNPDTYTRILVQGGMSAGEANACAWQHGVNLIDRAVAAGFSHAFETTLGGSTMTQKIAAAARTHDVLVWFCGLASPEKHIARVAARVVAGGHDIPEAKIRERWARAPLNLIDLMPKLSELRVFDNSTDAVPGAPVSSPILVLHAQDGAVSFPRALEDLERTPDWAKPIVKAARDFERKAVI</sequence>
<reference evidence="1 2" key="1">
    <citation type="submission" date="2022-10" db="EMBL/GenBank/DDBJ databases">
        <title>Paucibacter sp. hw1 Genome sequencing.</title>
        <authorList>
            <person name="Park S."/>
        </authorList>
    </citation>
    <scope>NUCLEOTIDE SEQUENCE [LARGE SCALE GENOMIC DNA]</scope>
    <source>
        <strain evidence="2">hw1</strain>
    </source>
</reference>
<dbReference type="PANTHER" id="PTHR39206">
    <property type="entry name" value="SLL8004 PROTEIN"/>
    <property type="match status" value="1"/>
</dbReference>
<dbReference type="SUPFAM" id="SSF52540">
    <property type="entry name" value="P-loop containing nucleoside triphosphate hydrolases"/>
    <property type="match status" value="1"/>
</dbReference>
<dbReference type="EMBL" id="JAQQXT010000028">
    <property type="protein sequence ID" value="MDC8774560.1"/>
    <property type="molecule type" value="Genomic_DNA"/>
</dbReference>
<dbReference type="InterPro" id="IPR027417">
    <property type="entry name" value="P-loop_NTPase"/>
</dbReference>
<evidence type="ECO:0008006" key="3">
    <source>
        <dbReference type="Google" id="ProtNLM"/>
    </source>
</evidence>
<dbReference type="Gene3D" id="3.40.50.300">
    <property type="entry name" value="P-loop containing nucleotide triphosphate hydrolases"/>
    <property type="match status" value="1"/>
</dbReference>
<dbReference type="Proteomes" id="UP001221189">
    <property type="component" value="Unassembled WGS sequence"/>
</dbReference>
<name>A0ABT5KKU8_9BURK</name>
<organism evidence="1 2">
    <name type="scientific">Roseateles albus</name>
    <dbReference type="NCBI Taxonomy" id="2987525"/>
    <lineage>
        <taxon>Bacteria</taxon>
        <taxon>Pseudomonadati</taxon>
        <taxon>Pseudomonadota</taxon>
        <taxon>Betaproteobacteria</taxon>
        <taxon>Burkholderiales</taxon>
        <taxon>Sphaerotilaceae</taxon>
        <taxon>Roseateles</taxon>
    </lineage>
</organism>
<evidence type="ECO:0000313" key="2">
    <source>
        <dbReference type="Proteomes" id="UP001221189"/>
    </source>
</evidence>
<dbReference type="RefSeq" id="WP_273602546.1">
    <property type="nucleotide sequence ID" value="NZ_JAQQXT010000028.1"/>
</dbReference>
<accession>A0ABT5KKU8</accession>
<proteinExistence type="predicted"/>
<comment type="caution">
    <text evidence="1">The sequence shown here is derived from an EMBL/GenBank/DDBJ whole genome shotgun (WGS) entry which is preliminary data.</text>
</comment>
<keyword evidence="2" id="KW-1185">Reference proteome</keyword>
<evidence type="ECO:0000313" key="1">
    <source>
        <dbReference type="EMBL" id="MDC8774560.1"/>
    </source>
</evidence>
<protein>
    <recommendedName>
        <fullName evidence="3">UDP-N-acetylglucosamine kinase</fullName>
    </recommendedName>
</protein>